<dbReference type="GO" id="GO:0033149">
    <property type="term" value="F:FFAT motif binding"/>
    <property type="evidence" value="ECO:0007669"/>
    <property type="project" value="TreeGrafter"/>
</dbReference>
<proteinExistence type="inferred from homology"/>
<dbReference type="GeneTree" id="ENSGT00940000154799"/>
<keyword evidence="16" id="KW-1015">Disulfide bond</keyword>
<accession>A0A8D2CQ65</accession>
<evidence type="ECO:0000256" key="10">
    <source>
        <dbReference type="ARBA" id="ARBA00022824"/>
    </source>
</evidence>
<dbReference type="OrthoDB" id="264603at2759"/>
<dbReference type="Gene3D" id="2.60.40.10">
    <property type="entry name" value="Immunoglobulins"/>
    <property type="match status" value="1"/>
</dbReference>
<protein>
    <recommendedName>
        <fullName evidence="5">Vesicle-associated membrane protein-associated protein A</fullName>
    </recommendedName>
</protein>
<evidence type="ECO:0000256" key="17">
    <source>
        <dbReference type="ARBA" id="ARBA00045917"/>
    </source>
</evidence>
<dbReference type="AlphaFoldDB" id="A0A8D2CQ65"/>
<keyword evidence="8" id="KW-0597">Phosphoprotein</keyword>
<evidence type="ECO:0000256" key="9">
    <source>
        <dbReference type="ARBA" id="ARBA00022692"/>
    </source>
</evidence>
<keyword evidence="7" id="KW-1003">Cell membrane</keyword>
<dbReference type="Pfam" id="PF00635">
    <property type="entry name" value="Motile_Sperm"/>
    <property type="match status" value="1"/>
</dbReference>
<evidence type="ECO:0000256" key="14">
    <source>
        <dbReference type="ARBA" id="ARBA00023054"/>
    </source>
</evidence>
<reference evidence="19" key="1">
    <citation type="submission" date="2025-08" db="UniProtKB">
        <authorList>
            <consortium name="Ensembl"/>
        </authorList>
    </citation>
    <scope>IDENTIFICATION</scope>
</reference>
<evidence type="ECO:0000256" key="7">
    <source>
        <dbReference type="ARBA" id="ARBA00022475"/>
    </source>
</evidence>
<sequence length="84" mass="9384">MAKHEQILALDPPRDLKFKGSCPFTDVVTTNLKLRNCFKVKTSAPWWSCVWPDSGIIDPGSAVTVSVMLQAFDYDPNEKSATHM</sequence>
<evidence type="ECO:0000256" key="13">
    <source>
        <dbReference type="ARBA" id="ARBA00022990"/>
    </source>
</evidence>
<dbReference type="SUPFAM" id="SSF49354">
    <property type="entry name" value="PapD-like"/>
    <property type="match status" value="1"/>
</dbReference>
<keyword evidence="9" id="KW-0812">Transmembrane</keyword>
<evidence type="ECO:0000256" key="15">
    <source>
        <dbReference type="ARBA" id="ARBA00023136"/>
    </source>
</evidence>
<dbReference type="InterPro" id="IPR013783">
    <property type="entry name" value="Ig-like_fold"/>
</dbReference>
<evidence type="ECO:0000313" key="19">
    <source>
        <dbReference type="Ensembl" id="ENSSVLP00005011565.1"/>
    </source>
</evidence>
<evidence type="ECO:0000256" key="11">
    <source>
        <dbReference type="ARBA" id="ARBA00022949"/>
    </source>
</evidence>
<dbReference type="Proteomes" id="UP000694564">
    <property type="component" value="Chromosome 16"/>
</dbReference>
<comment type="function">
    <text evidence="17">Endoplasmic reticulum (ER)-anchored protein that mediates the formation of contact sites between the ER and endosomes via interaction with FFAT motif-containing proteins such as STARD3 or WDR44. STARD3-VAPA interaction enables cholesterol transfer from the ER to endosomes. Via interaction with WDR44 participates in neosynthesized protein export. In addition, recruited to the plasma membrane through OSBPL3 binding. The OSBPL3-VAPA complex stimulates RRAS signaling which in turn attenuates integrin beta-1 (ITGB1) activation at the cell surface. With OSBPL3, may regulate ER morphology. May play a role in vesicle trafficking.</text>
</comment>
<dbReference type="GO" id="GO:0005886">
    <property type="term" value="C:plasma membrane"/>
    <property type="evidence" value="ECO:0007669"/>
    <property type="project" value="UniProtKB-SubCell"/>
</dbReference>
<keyword evidence="12" id="KW-1133">Transmembrane helix</keyword>
<keyword evidence="14" id="KW-0175">Coiled coil</keyword>
<keyword evidence="15" id="KW-0472">Membrane</keyword>
<dbReference type="GO" id="GO:0005923">
    <property type="term" value="C:bicellular tight junction"/>
    <property type="evidence" value="ECO:0007669"/>
    <property type="project" value="UniProtKB-SubCell"/>
</dbReference>
<evidence type="ECO:0000256" key="8">
    <source>
        <dbReference type="ARBA" id="ARBA00022553"/>
    </source>
</evidence>
<evidence type="ECO:0000256" key="1">
    <source>
        <dbReference type="ARBA" id="ARBA00004163"/>
    </source>
</evidence>
<keyword evidence="20" id="KW-1185">Reference proteome</keyword>
<dbReference type="PANTHER" id="PTHR10809:SF155">
    <property type="entry name" value="VESICLE-ASSOCIATED MEMBRANE PROTEIN-ASSOCIATED PROTEIN A"/>
    <property type="match status" value="1"/>
</dbReference>
<name>A0A8D2CQ65_SCIVU</name>
<keyword evidence="13" id="KW-0007">Acetylation</keyword>
<dbReference type="GO" id="GO:0005789">
    <property type="term" value="C:endoplasmic reticulum membrane"/>
    <property type="evidence" value="ECO:0007669"/>
    <property type="project" value="UniProtKB-SubCell"/>
</dbReference>
<evidence type="ECO:0000256" key="5">
    <source>
        <dbReference type="ARBA" id="ARBA00018309"/>
    </source>
</evidence>
<reference evidence="19" key="2">
    <citation type="submission" date="2025-09" db="UniProtKB">
        <authorList>
            <consortium name="Ensembl"/>
        </authorList>
    </citation>
    <scope>IDENTIFICATION</scope>
</reference>
<dbReference type="InterPro" id="IPR008962">
    <property type="entry name" value="PapD-like_sf"/>
</dbReference>
<dbReference type="Ensembl" id="ENSSVLT00005012808.1">
    <property type="protein sequence ID" value="ENSSVLP00005011565.1"/>
    <property type="gene ID" value="ENSSVLG00005009200.1"/>
</dbReference>
<dbReference type="PROSITE" id="PS50202">
    <property type="entry name" value="MSP"/>
    <property type="match status" value="1"/>
</dbReference>
<evidence type="ECO:0000256" key="12">
    <source>
        <dbReference type="ARBA" id="ARBA00022989"/>
    </source>
</evidence>
<feature type="domain" description="MSP" evidence="18">
    <location>
        <begin position="7"/>
        <end position="84"/>
    </location>
</feature>
<evidence type="ECO:0000259" key="18">
    <source>
        <dbReference type="PROSITE" id="PS50202"/>
    </source>
</evidence>
<keyword evidence="10" id="KW-0256">Endoplasmic reticulum</keyword>
<dbReference type="GO" id="GO:0031175">
    <property type="term" value="P:neuron projection development"/>
    <property type="evidence" value="ECO:0007669"/>
    <property type="project" value="TreeGrafter"/>
</dbReference>
<keyword evidence="6" id="KW-0796">Tight junction</keyword>
<organism evidence="19 20">
    <name type="scientific">Sciurus vulgaris</name>
    <name type="common">Eurasian red squirrel</name>
    <dbReference type="NCBI Taxonomy" id="55149"/>
    <lineage>
        <taxon>Eukaryota</taxon>
        <taxon>Metazoa</taxon>
        <taxon>Chordata</taxon>
        <taxon>Craniata</taxon>
        <taxon>Vertebrata</taxon>
        <taxon>Euteleostomi</taxon>
        <taxon>Mammalia</taxon>
        <taxon>Eutheria</taxon>
        <taxon>Euarchontoglires</taxon>
        <taxon>Glires</taxon>
        <taxon>Rodentia</taxon>
        <taxon>Sciuromorpha</taxon>
        <taxon>Sciuridae</taxon>
        <taxon>Sciurinae</taxon>
        <taxon>Sciurini</taxon>
        <taxon>Sciurus</taxon>
    </lineage>
</organism>
<comment type="similarity">
    <text evidence="4">Belongs to the VAMP-associated protein (VAP) (TC 9.B.17) family.</text>
</comment>
<evidence type="ECO:0000256" key="4">
    <source>
        <dbReference type="ARBA" id="ARBA00008932"/>
    </source>
</evidence>
<evidence type="ECO:0000256" key="3">
    <source>
        <dbReference type="ARBA" id="ARBA00004521"/>
    </source>
</evidence>
<dbReference type="PANTHER" id="PTHR10809">
    <property type="entry name" value="VESICLE-ASSOCIATED MEMBRANE PROTEIN-ASSOCIATED PROTEIN"/>
    <property type="match status" value="1"/>
</dbReference>
<evidence type="ECO:0000313" key="20">
    <source>
        <dbReference type="Proteomes" id="UP000694564"/>
    </source>
</evidence>
<comment type="subcellular location">
    <subcellularLocation>
        <location evidence="2">Cell junction</location>
        <location evidence="2">Tight junction</location>
    </subcellularLocation>
    <subcellularLocation>
        <location evidence="3">Cell membrane</location>
        <topology evidence="3">Single-pass type IV membrane protein</topology>
    </subcellularLocation>
    <subcellularLocation>
        <location evidence="1">Endoplasmic reticulum membrane</location>
        <topology evidence="1">Single-pass type IV membrane protein</topology>
    </subcellularLocation>
</comment>
<dbReference type="InterPro" id="IPR000535">
    <property type="entry name" value="MSP_dom"/>
</dbReference>
<evidence type="ECO:0000256" key="2">
    <source>
        <dbReference type="ARBA" id="ARBA00004435"/>
    </source>
</evidence>
<keyword evidence="11" id="KW-0965">Cell junction</keyword>
<dbReference type="InterPro" id="IPR016763">
    <property type="entry name" value="VAP"/>
</dbReference>
<evidence type="ECO:0000256" key="6">
    <source>
        <dbReference type="ARBA" id="ARBA00022427"/>
    </source>
</evidence>
<evidence type="ECO:0000256" key="16">
    <source>
        <dbReference type="ARBA" id="ARBA00023157"/>
    </source>
</evidence>